<feature type="region of interest" description="Disordered" evidence="1">
    <location>
        <begin position="212"/>
        <end position="246"/>
    </location>
</feature>
<reference evidence="2 3" key="1">
    <citation type="submission" date="2022-07" db="EMBL/GenBank/DDBJ databases">
        <title>Genome-wide signatures of adaptation to extreme environments.</title>
        <authorList>
            <person name="Cho C.H."/>
            <person name="Yoon H.S."/>
        </authorList>
    </citation>
    <scope>NUCLEOTIDE SEQUENCE [LARGE SCALE GENOMIC DNA]</scope>
    <source>
        <strain evidence="2 3">DBV 063 E5</strain>
    </source>
</reference>
<dbReference type="Proteomes" id="UP001301350">
    <property type="component" value="Unassembled WGS sequence"/>
</dbReference>
<keyword evidence="3" id="KW-1185">Reference proteome</keyword>
<proteinExistence type="predicted"/>
<name>A0AAV9IP04_CYACA</name>
<evidence type="ECO:0000256" key="1">
    <source>
        <dbReference type="SAM" id="MobiDB-lite"/>
    </source>
</evidence>
<gene>
    <name evidence="2" type="ORF">CDCA_CDCA01G0017</name>
</gene>
<sequence>MAETEVASAALAAPSTAAEADAAVADDGSGTLLRPIYENQWEARLYNMPIDACSPLTPAHAPLPPTFSLLRQHDEHMQQQASGRARALFLPDVTMPPGPLPPTSPRLNPAGSPLVSPTGVLPKYMREHHVASWLPKKNGAGRRNWGHWSDICRESARDRGSVFVAAMDDRDINYESGADEEDYFLDEVACSSDSAVTATELLSADAETAVEASRGDTIGAKPATPTPSVATETPAMEAPRRAPIADEAWEEGGFSYGTRHSDAYLW</sequence>
<dbReference type="AlphaFoldDB" id="A0AAV9IP04"/>
<evidence type="ECO:0000313" key="3">
    <source>
        <dbReference type="Proteomes" id="UP001301350"/>
    </source>
</evidence>
<accession>A0AAV9IP04</accession>
<evidence type="ECO:0000313" key="2">
    <source>
        <dbReference type="EMBL" id="KAK4533992.1"/>
    </source>
</evidence>
<dbReference type="EMBL" id="JANCYW010000001">
    <property type="protein sequence ID" value="KAK4533992.1"/>
    <property type="molecule type" value="Genomic_DNA"/>
</dbReference>
<protein>
    <submittedName>
        <fullName evidence="2">Uncharacterized protein</fullName>
    </submittedName>
</protein>
<comment type="caution">
    <text evidence="2">The sequence shown here is derived from an EMBL/GenBank/DDBJ whole genome shotgun (WGS) entry which is preliminary data.</text>
</comment>
<organism evidence="2 3">
    <name type="scientific">Cyanidium caldarium</name>
    <name type="common">Red alga</name>
    <dbReference type="NCBI Taxonomy" id="2771"/>
    <lineage>
        <taxon>Eukaryota</taxon>
        <taxon>Rhodophyta</taxon>
        <taxon>Bangiophyceae</taxon>
        <taxon>Cyanidiales</taxon>
        <taxon>Cyanidiaceae</taxon>
        <taxon>Cyanidium</taxon>
    </lineage>
</organism>